<feature type="compositionally biased region" description="Low complexity" evidence="1">
    <location>
        <begin position="95"/>
        <end position="111"/>
    </location>
</feature>
<keyword evidence="3" id="KW-0732">Signal</keyword>
<evidence type="ECO:0000256" key="2">
    <source>
        <dbReference type="SAM" id="Phobius"/>
    </source>
</evidence>
<keyword evidence="5" id="KW-1185">Reference proteome</keyword>
<feature type="region of interest" description="Disordered" evidence="1">
    <location>
        <begin position="66"/>
        <end position="349"/>
    </location>
</feature>
<name>A0A164YL10_9AGAM</name>
<feature type="compositionally biased region" description="Polar residues" evidence="1">
    <location>
        <begin position="66"/>
        <end position="94"/>
    </location>
</feature>
<dbReference type="STRING" id="1314777.A0A164YL10"/>
<accession>A0A164YL10</accession>
<dbReference type="Proteomes" id="UP000076722">
    <property type="component" value="Unassembled WGS sequence"/>
</dbReference>
<feature type="transmembrane region" description="Helical" evidence="2">
    <location>
        <begin position="38"/>
        <end position="58"/>
    </location>
</feature>
<evidence type="ECO:0000313" key="4">
    <source>
        <dbReference type="EMBL" id="KZS97018.1"/>
    </source>
</evidence>
<feature type="compositionally biased region" description="Polar residues" evidence="1">
    <location>
        <begin position="245"/>
        <end position="266"/>
    </location>
</feature>
<proteinExistence type="predicted"/>
<evidence type="ECO:0000256" key="3">
    <source>
        <dbReference type="SAM" id="SignalP"/>
    </source>
</evidence>
<feature type="compositionally biased region" description="Polar residues" evidence="1">
    <location>
        <begin position="163"/>
        <end position="184"/>
    </location>
</feature>
<dbReference type="AlphaFoldDB" id="A0A164YL10"/>
<organism evidence="4 5">
    <name type="scientific">Sistotremastrum niveocremeum HHB9708</name>
    <dbReference type="NCBI Taxonomy" id="1314777"/>
    <lineage>
        <taxon>Eukaryota</taxon>
        <taxon>Fungi</taxon>
        <taxon>Dikarya</taxon>
        <taxon>Basidiomycota</taxon>
        <taxon>Agaricomycotina</taxon>
        <taxon>Agaricomycetes</taxon>
        <taxon>Sistotremastrales</taxon>
        <taxon>Sistotremastraceae</taxon>
        <taxon>Sertulicium</taxon>
        <taxon>Sertulicium niveocremeum</taxon>
    </lineage>
</organism>
<dbReference type="EMBL" id="KV419398">
    <property type="protein sequence ID" value="KZS97018.1"/>
    <property type="molecule type" value="Genomic_DNA"/>
</dbReference>
<reference evidence="4 5" key="1">
    <citation type="journal article" date="2016" name="Mol. Biol. Evol.">
        <title>Comparative Genomics of Early-Diverging Mushroom-Forming Fungi Provides Insights into the Origins of Lignocellulose Decay Capabilities.</title>
        <authorList>
            <person name="Nagy L.G."/>
            <person name="Riley R."/>
            <person name="Tritt A."/>
            <person name="Adam C."/>
            <person name="Daum C."/>
            <person name="Floudas D."/>
            <person name="Sun H."/>
            <person name="Yadav J.S."/>
            <person name="Pangilinan J."/>
            <person name="Larsson K.H."/>
            <person name="Matsuura K."/>
            <person name="Barry K."/>
            <person name="Labutti K."/>
            <person name="Kuo R."/>
            <person name="Ohm R.A."/>
            <person name="Bhattacharya S.S."/>
            <person name="Shirouzu T."/>
            <person name="Yoshinaga Y."/>
            <person name="Martin F.M."/>
            <person name="Grigoriev I.V."/>
            <person name="Hibbett D.S."/>
        </authorList>
    </citation>
    <scope>NUCLEOTIDE SEQUENCE [LARGE SCALE GENOMIC DNA]</scope>
    <source>
        <strain evidence="4 5">HHB9708</strain>
    </source>
</reference>
<evidence type="ECO:0000256" key="1">
    <source>
        <dbReference type="SAM" id="MobiDB-lite"/>
    </source>
</evidence>
<feature type="region of interest" description="Disordered" evidence="1">
    <location>
        <begin position="412"/>
        <end position="523"/>
    </location>
</feature>
<protein>
    <submittedName>
        <fullName evidence="4">Uncharacterized protein</fullName>
    </submittedName>
</protein>
<feature type="compositionally biased region" description="Low complexity" evidence="1">
    <location>
        <begin position="303"/>
        <end position="324"/>
    </location>
</feature>
<feature type="compositionally biased region" description="Polar residues" evidence="1">
    <location>
        <begin position="285"/>
        <end position="295"/>
    </location>
</feature>
<feature type="compositionally biased region" description="Low complexity" evidence="1">
    <location>
        <begin position="332"/>
        <end position="346"/>
    </location>
</feature>
<keyword evidence="2" id="KW-1133">Transmembrane helix</keyword>
<feature type="signal peptide" evidence="3">
    <location>
        <begin position="1"/>
        <end position="18"/>
    </location>
</feature>
<keyword evidence="2" id="KW-0812">Transmembrane</keyword>
<dbReference type="OrthoDB" id="2804493at2759"/>
<feature type="compositionally biased region" description="Pro residues" evidence="1">
    <location>
        <begin position="513"/>
        <end position="522"/>
    </location>
</feature>
<evidence type="ECO:0000313" key="5">
    <source>
        <dbReference type="Proteomes" id="UP000076722"/>
    </source>
</evidence>
<sequence length="549" mass="58797">MSSFLYFVGFSGFSLVHAAPSIQRRQSGSDGSGIQSSVYIPVIVILAALFAIILAGVLRRKWKARQASQRGANSNSETTSTRQLTAEQLTSGNRQQTNAQNTTSNANATRPSRPRRTRRTPSQMSVTSLPLYMEDPGDTELVLVRSEREMEDEPDSLHRTESYPDSQNSGNDAMPHSMSSQTLGTMDPDHSRQSFETHMTGSDESGARLMPTPQPEDPRGEAPAYFEVVDQDHDSRRSPGPAPTSPNRSSASNPRHSQQPASSSEGTGLMPTLRSFFSRIPGPPTISTAPSSSGPASRHRSNTSASGSTANLLSSSSPSSLLTRSRSRLNSHQRSTSAFSSTSSLTGNHNLTSPSMISLTSISAPLPHTLVRTEFTYPKNGPTPEQIKFIASRESLGRFGVPWGDLAVAHARERERDGVEPPSFDSVASADVSPSRQADEEEVEPELEGSGRSLPPVGEESHPSRPVSIRVVSASTVQTFETAPEIEREVETPTPGEASTSDPSIRPSSPMTLTPPPTPPRTAIPITVELASQHGAEASPPTIVVDTSA</sequence>
<gene>
    <name evidence="4" type="ORF">SISNIDRAFT_463717</name>
</gene>
<keyword evidence="2" id="KW-0472">Membrane</keyword>
<feature type="chain" id="PRO_5007854606" evidence="3">
    <location>
        <begin position="19"/>
        <end position="549"/>
    </location>
</feature>